<sequence>MAVANGIPQGQTAIKQHTNGVLKVAQEVPVARVEPGWLLVRNASVALNPCDFKMAARFPTPGLLDGVDFSGTVVEAGSNSRGFKVGDRVFGCVPGNKQDDPASGSFCEYLKVEAIYAWYIPSDMSFETASALCAACIVTIGLTMHSYLKMEITPEPTADGKPRGTVLVYGGSSSVGLVAIQLLKICHYQVLTTCSPHNFELVKDFGADVVFDYHSPTCAAEIKAYTKNALKYVIDPFGEVSTLSLCYNAIGRAGGIYCALEQYQESLCNRKTVKHHFIMGPAVNGRGVILPEPYGVPPDPELHEWSKGFYQAIQGLIDEDRLKPLPTKKLPGKFQGILDGLDILRSGKMSGAKLIVPLI</sequence>
<evidence type="ECO:0000259" key="6">
    <source>
        <dbReference type="SMART" id="SM00829"/>
    </source>
</evidence>
<protein>
    <recommendedName>
        <fullName evidence="6">Enoyl reductase (ER) domain-containing protein</fullName>
    </recommendedName>
</protein>
<dbReference type="PANTHER" id="PTHR45348:SF1">
    <property type="entry name" value="TRANS-ENOYL REDUCTASE STHE"/>
    <property type="match status" value="1"/>
</dbReference>
<dbReference type="InterPro" id="IPR036291">
    <property type="entry name" value="NAD(P)-bd_dom_sf"/>
</dbReference>
<organism evidence="7 8">
    <name type="scientific">Fusarium sarcochroum</name>
    <dbReference type="NCBI Taxonomy" id="1208366"/>
    <lineage>
        <taxon>Eukaryota</taxon>
        <taxon>Fungi</taxon>
        <taxon>Dikarya</taxon>
        <taxon>Ascomycota</taxon>
        <taxon>Pezizomycotina</taxon>
        <taxon>Sordariomycetes</taxon>
        <taxon>Hypocreomycetidae</taxon>
        <taxon>Hypocreales</taxon>
        <taxon>Nectriaceae</taxon>
        <taxon>Fusarium</taxon>
        <taxon>Fusarium lateritium species complex</taxon>
    </lineage>
</organism>
<dbReference type="SUPFAM" id="SSF50129">
    <property type="entry name" value="GroES-like"/>
    <property type="match status" value="1"/>
</dbReference>
<dbReference type="Proteomes" id="UP000622797">
    <property type="component" value="Unassembled WGS sequence"/>
</dbReference>
<proteinExistence type="inferred from homology"/>
<evidence type="ECO:0000313" key="7">
    <source>
        <dbReference type="EMBL" id="KAF4964950.1"/>
    </source>
</evidence>
<dbReference type="InterPro" id="IPR020843">
    <property type="entry name" value="ER"/>
</dbReference>
<keyword evidence="4" id="KW-0521">NADP</keyword>
<dbReference type="SMART" id="SM00829">
    <property type="entry name" value="PKS_ER"/>
    <property type="match status" value="1"/>
</dbReference>
<dbReference type="Pfam" id="PF08240">
    <property type="entry name" value="ADH_N"/>
    <property type="match status" value="1"/>
</dbReference>
<keyword evidence="3" id="KW-0547">Nucleotide-binding</keyword>
<dbReference type="AlphaFoldDB" id="A0A8H4TVM5"/>
<dbReference type="CDD" id="cd08249">
    <property type="entry name" value="enoyl_reductase_like"/>
    <property type="match status" value="1"/>
</dbReference>
<evidence type="ECO:0000256" key="1">
    <source>
        <dbReference type="ARBA" id="ARBA00008072"/>
    </source>
</evidence>
<dbReference type="GO" id="GO:0016651">
    <property type="term" value="F:oxidoreductase activity, acting on NAD(P)H"/>
    <property type="evidence" value="ECO:0007669"/>
    <property type="project" value="InterPro"/>
</dbReference>
<evidence type="ECO:0000313" key="8">
    <source>
        <dbReference type="Proteomes" id="UP000622797"/>
    </source>
</evidence>
<feature type="domain" description="Enoyl reductase (ER)" evidence="6">
    <location>
        <begin position="20"/>
        <end position="356"/>
    </location>
</feature>
<keyword evidence="5" id="KW-0560">Oxidoreductase</keyword>
<dbReference type="GO" id="GO:0000166">
    <property type="term" value="F:nucleotide binding"/>
    <property type="evidence" value="ECO:0007669"/>
    <property type="project" value="UniProtKB-KW"/>
</dbReference>
<reference evidence="7" key="1">
    <citation type="journal article" date="2020" name="BMC Genomics">
        <title>Correction to: Identification and distribution of gene clusters required for synthesis of sphingolipid metabolism inhibitors in diverse species of the filamentous fungus Fusarium.</title>
        <authorList>
            <person name="Kim H.S."/>
            <person name="Lohmar J.M."/>
            <person name="Busman M."/>
            <person name="Brown D.W."/>
            <person name="Naumann T.A."/>
            <person name="Divon H.H."/>
            <person name="Lysoe E."/>
            <person name="Uhlig S."/>
            <person name="Proctor R.H."/>
        </authorList>
    </citation>
    <scope>NUCLEOTIDE SEQUENCE</scope>
    <source>
        <strain evidence="7">NRRL 20472</strain>
    </source>
</reference>
<evidence type="ECO:0000256" key="4">
    <source>
        <dbReference type="ARBA" id="ARBA00022857"/>
    </source>
</evidence>
<dbReference type="Pfam" id="PF00107">
    <property type="entry name" value="ADH_zinc_N"/>
    <property type="match status" value="1"/>
</dbReference>
<keyword evidence="8" id="KW-1185">Reference proteome</keyword>
<dbReference type="InterPro" id="IPR011032">
    <property type="entry name" value="GroES-like_sf"/>
</dbReference>
<evidence type="ECO:0000256" key="5">
    <source>
        <dbReference type="ARBA" id="ARBA00023002"/>
    </source>
</evidence>
<accession>A0A8H4TVM5</accession>
<comment type="subunit">
    <text evidence="2">Monomer.</text>
</comment>
<dbReference type="InterPro" id="IPR047122">
    <property type="entry name" value="Trans-enoyl_RdTase-like"/>
</dbReference>
<comment type="caution">
    <text evidence="7">The sequence shown here is derived from an EMBL/GenBank/DDBJ whole genome shotgun (WGS) entry which is preliminary data.</text>
</comment>
<dbReference type="OrthoDB" id="48317at2759"/>
<dbReference type="Gene3D" id="3.90.180.10">
    <property type="entry name" value="Medium-chain alcohol dehydrogenases, catalytic domain"/>
    <property type="match status" value="1"/>
</dbReference>
<gene>
    <name evidence="7" type="ORF">FSARC_7177</name>
</gene>
<dbReference type="InterPro" id="IPR013154">
    <property type="entry name" value="ADH-like_N"/>
</dbReference>
<dbReference type="SUPFAM" id="SSF51735">
    <property type="entry name" value="NAD(P)-binding Rossmann-fold domains"/>
    <property type="match status" value="1"/>
</dbReference>
<reference evidence="7" key="2">
    <citation type="submission" date="2020-05" db="EMBL/GenBank/DDBJ databases">
        <authorList>
            <person name="Kim H.-S."/>
            <person name="Proctor R.H."/>
            <person name="Brown D.W."/>
        </authorList>
    </citation>
    <scope>NUCLEOTIDE SEQUENCE</scope>
    <source>
        <strain evidence="7">NRRL 20472</strain>
    </source>
</reference>
<dbReference type="Gene3D" id="3.40.50.720">
    <property type="entry name" value="NAD(P)-binding Rossmann-like Domain"/>
    <property type="match status" value="1"/>
</dbReference>
<evidence type="ECO:0000256" key="3">
    <source>
        <dbReference type="ARBA" id="ARBA00022741"/>
    </source>
</evidence>
<dbReference type="PANTHER" id="PTHR45348">
    <property type="entry name" value="HYPOTHETICAL OXIDOREDUCTASE (EUROFUNG)"/>
    <property type="match status" value="1"/>
</dbReference>
<evidence type="ECO:0000256" key="2">
    <source>
        <dbReference type="ARBA" id="ARBA00011245"/>
    </source>
</evidence>
<comment type="similarity">
    <text evidence="1">Belongs to the zinc-containing alcohol dehydrogenase family.</text>
</comment>
<name>A0A8H4TVM5_9HYPO</name>
<dbReference type="EMBL" id="JABEXW010000381">
    <property type="protein sequence ID" value="KAF4964950.1"/>
    <property type="molecule type" value="Genomic_DNA"/>
</dbReference>
<dbReference type="InterPro" id="IPR013149">
    <property type="entry name" value="ADH-like_C"/>
</dbReference>